<keyword evidence="4" id="KW-1185">Reference proteome</keyword>
<feature type="compositionally biased region" description="Low complexity" evidence="1">
    <location>
        <begin position="423"/>
        <end position="437"/>
    </location>
</feature>
<dbReference type="PATRIC" id="fig|1423719.4.peg.706"/>
<evidence type="ECO:0000256" key="1">
    <source>
        <dbReference type="SAM" id="MobiDB-lite"/>
    </source>
</evidence>
<accession>A0A0R1HNZ2</accession>
<keyword evidence="2" id="KW-0812">Transmembrane</keyword>
<evidence type="ECO:0000256" key="2">
    <source>
        <dbReference type="SAM" id="Phobius"/>
    </source>
</evidence>
<comment type="caution">
    <text evidence="3">The sequence shown here is derived from an EMBL/GenBank/DDBJ whole genome shotgun (WGS) entry which is preliminary data.</text>
</comment>
<name>A0A0R1HNZ2_9LACO</name>
<feature type="transmembrane region" description="Helical" evidence="2">
    <location>
        <begin position="41"/>
        <end position="61"/>
    </location>
</feature>
<reference evidence="3 4" key="1">
    <citation type="journal article" date="2015" name="Genome Announc.">
        <title>Expanding the biotechnology potential of lactobacilli through comparative genomics of 213 strains and associated genera.</title>
        <authorList>
            <person name="Sun Z."/>
            <person name="Harris H.M."/>
            <person name="McCann A."/>
            <person name="Guo C."/>
            <person name="Argimon S."/>
            <person name="Zhang W."/>
            <person name="Yang X."/>
            <person name="Jeffery I.B."/>
            <person name="Cooney J.C."/>
            <person name="Kagawa T.F."/>
            <person name="Liu W."/>
            <person name="Song Y."/>
            <person name="Salvetti E."/>
            <person name="Wrobel A."/>
            <person name="Rasinkangas P."/>
            <person name="Parkhill J."/>
            <person name="Rea M.C."/>
            <person name="O'Sullivan O."/>
            <person name="Ritari J."/>
            <person name="Douillard F.P."/>
            <person name="Paul Ross R."/>
            <person name="Yang R."/>
            <person name="Briner A.E."/>
            <person name="Felis G.E."/>
            <person name="de Vos W.M."/>
            <person name="Barrangou R."/>
            <person name="Klaenhammer T.R."/>
            <person name="Caufield P.W."/>
            <person name="Cui Y."/>
            <person name="Zhang H."/>
            <person name="O'Toole P.W."/>
        </authorList>
    </citation>
    <scope>NUCLEOTIDE SEQUENCE [LARGE SCALE GENOMIC DNA]</scope>
    <source>
        <strain evidence="3 4">DSM 15638</strain>
    </source>
</reference>
<dbReference type="EMBL" id="AZDI01000002">
    <property type="protein sequence ID" value="KRK46195.1"/>
    <property type="molecule type" value="Genomic_DNA"/>
</dbReference>
<organism evidence="3 4">
    <name type="scientific">Dellaglioa algida DSM 15638</name>
    <dbReference type="NCBI Taxonomy" id="1423719"/>
    <lineage>
        <taxon>Bacteria</taxon>
        <taxon>Bacillati</taxon>
        <taxon>Bacillota</taxon>
        <taxon>Bacilli</taxon>
        <taxon>Lactobacillales</taxon>
        <taxon>Lactobacillaceae</taxon>
        <taxon>Dellaglioa</taxon>
    </lineage>
</organism>
<keyword evidence="2" id="KW-1133">Transmembrane helix</keyword>
<dbReference type="Proteomes" id="UP000051450">
    <property type="component" value="Unassembled WGS sequence"/>
</dbReference>
<sequence length="462" mass="52213">MEPRLRGKKQKNEKLVKREDETNLKKGQTPKKGPRNFWKQVYRLLLFVTIGLTIWSVYTVVNRYRISLDWSKNDNSELTMAKQTPDSLYDSNAESKAAKQNFNEIYAKSYNIKTEDLTSAATTTEMKKLRQTLTHISANSRVDYQTKYDDIVKKVKVNALYQDMFVKGDNETIKPSVTPETIQKLNNSQFGYINQLLIDSSNKDEFAQRIYKRQLKLAKDATAINGVIDIAKKTVTYEPTSGDVVILKDSTNQQINDYTTAVGHLNYSWKNLAFLNEIEKVIAKDLAKQTEQYQVFNDYKKDLLDEKQANKNLDALKKNLSDTLIKQKFDEKQAKDYIKIPKFTSQSEAQSWADKNDIKVEFTRKWARKSDIISDPSEGKLLKRTDKLKVIVQQGGSGGTSADSVKTSSSTNSSSASEKKADSSSTKESSSSTVESSSKVESKESSNTGNEGSSLLTSTTKK</sequence>
<dbReference type="STRING" id="1423719.FC66_GL000696"/>
<evidence type="ECO:0000313" key="4">
    <source>
        <dbReference type="Proteomes" id="UP000051450"/>
    </source>
</evidence>
<feature type="region of interest" description="Disordered" evidence="1">
    <location>
        <begin position="393"/>
        <end position="462"/>
    </location>
</feature>
<protein>
    <submittedName>
        <fullName evidence="3">Uncharacterized protein</fullName>
    </submittedName>
</protein>
<feature type="compositionally biased region" description="Polar residues" evidence="1">
    <location>
        <begin position="447"/>
        <end position="462"/>
    </location>
</feature>
<keyword evidence="2" id="KW-0472">Membrane</keyword>
<feature type="compositionally biased region" description="Basic and acidic residues" evidence="1">
    <location>
        <begin position="1"/>
        <end position="24"/>
    </location>
</feature>
<evidence type="ECO:0000313" key="3">
    <source>
        <dbReference type="EMBL" id="KRK46195.1"/>
    </source>
</evidence>
<gene>
    <name evidence="3" type="ORF">FC66_GL000696</name>
</gene>
<feature type="region of interest" description="Disordered" evidence="1">
    <location>
        <begin position="1"/>
        <end position="31"/>
    </location>
</feature>
<dbReference type="RefSeq" id="WP_057973771.1">
    <property type="nucleotide sequence ID" value="NZ_AZDI01000002.1"/>
</dbReference>
<feature type="compositionally biased region" description="Low complexity" evidence="1">
    <location>
        <begin position="400"/>
        <end position="416"/>
    </location>
</feature>
<dbReference type="AlphaFoldDB" id="A0A0R1HNZ2"/>
<proteinExistence type="predicted"/>